<proteinExistence type="predicted"/>
<dbReference type="InterPro" id="IPR001119">
    <property type="entry name" value="SLH_dom"/>
</dbReference>
<organism evidence="2 3">
    <name type="scientific">Helcobacillus massiliensis</name>
    <dbReference type="NCBI Taxonomy" id="521392"/>
    <lineage>
        <taxon>Bacteria</taxon>
        <taxon>Bacillati</taxon>
        <taxon>Actinomycetota</taxon>
        <taxon>Actinomycetes</taxon>
        <taxon>Micrococcales</taxon>
        <taxon>Dermabacteraceae</taxon>
        <taxon>Helcobacillus</taxon>
    </lineage>
</organism>
<protein>
    <recommendedName>
        <fullName evidence="1">SLH domain-containing protein</fullName>
    </recommendedName>
</protein>
<reference evidence="2 3" key="1">
    <citation type="submission" date="2020-08" db="EMBL/GenBank/DDBJ databases">
        <title>Sequencing the genomes of 1000 actinobacteria strains.</title>
        <authorList>
            <person name="Klenk H.-P."/>
        </authorList>
    </citation>
    <scope>NUCLEOTIDE SEQUENCE [LARGE SCALE GENOMIC DNA]</scope>
    <source>
        <strain evidence="2 3">DSM 23040</strain>
    </source>
</reference>
<dbReference type="Pfam" id="PF00395">
    <property type="entry name" value="SLH"/>
    <property type="match status" value="2"/>
</dbReference>
<sequence>MRPSPTPSGRVRRRVLVAAGSIGGLALLTGTGATVVRRFTDVSESPFRADIEWITSTGIDPGAGKHEFQPETPVLRHELAAALYRFAGSPATVGARGVFTDVPADAQNRAEIEWLQAQGLEWGSAEGEFQPNAVATRGLLADYLHGLLEARLRRHGLRIDPEAADLFADVAADHPAAAQIRWIRASGITAGFPDATFRPDGDLLRQEMAAFIRGAALLADRAR</sequence>
<accession>A0A839QPX5</accession>
<keyword evidence="3" id="KW-1185">Reference proteome</keyword>
<dbReference type="AlphaFoldDB" id="A0A839QPX5"/>
<evidence type="ECO:0000313" key="3">
    <source>
        <dbReference type="Proteomes" id="UP000568050"/>
    </source>
</evidence>
<name>A0A839QPX5_9MICO</name>
<dbReference type="EMBL" id="JACHWP010000001">
    <property type="protein sequence ID" value="MBB3022042.1"/>
    <property type="molecule type" value="Genomic_DNA"/>
</dbReference>
<feature type="domain" description="SLH" evidence="1">
    <location>
        <begin position="34"/>
        <end position="97"/>
    </location>
</feature>
<feature type="domain" description="SLH" evidence="1">
    <location>
        <begin position="163"/>
        <end position="223"/>
    </location>
</feature>
<evidence type="ECO:0000313" key="2">
    <source>
        <dbReference type="EMBL" id="MBB3022042.1"/>
    </source>
</evidence>
<comment type="caution">
    <text evidence="2">The sequence shown here is derived from an EMBL/GenBank/DDBJ whole genome shotgun (WGS) entry which is preliminary data.</text>
</comment>
<dbReference type="PROSITE" id="PS51272">
    <property type="entry name" value="SLH"/>
    <property type="match status" value="2"/>
</dbReference>
<dbReference type="RefSeq" id="WP_183373777.1">
    <property type="nucleotide sequence ID" value="NZ_CBCSFZ010000015.1"/>
</dbReference>
<dbReference type="Proteomes" id="UP000568050">
    <property type="component" value="Unassembled WGS sequence"/>
</dbReference>
<evidence type="ECO:0000259" key="1">
    <source>
        <dbReference type="PROSITE" id="PS51272"/>
    </source>
</evidence>
<gene>
    <name evidence="2" type="ORF">FHX50_000290</name>
</gene>